<dbReference type="GO" id="GO:0003678">
    <property type="term" value="F:DNA helicase activity"/>
    <property type="evidence" value="ECO:0007669"/>
    <property type="project" value="InterPro"/>
</dbReference>
<name>A0A0F8YEF6_9ZZZZ</name>
<keyword evidence="2" id="KW-0378">Hydrolase</keyword>
<dbReference type="PANTHER" id="PTHR11472">
    <property type="entry name" value="DNA REPAIR DEAD HELICASE RAD3/XP-D SUBFAMILY MEMBER"/>
    <property type="match status" value="1"/>
</dbReference>
<dbReference type="InterPro" id="IPR027417">
    <property type="entry name" value="P-loop_NTPase"/>
</dbReference>
<evidence type="ECO:0000256" key="3">
    <source>
        <dbReference type="ARBA" id="ARBA00022840"/>
    </source>
</evidence>
<comment type="caution">
    <text evidence="5">The sequence shown here is derived from an EMBL/GenBank/DDBJ whole genome shotgun (WGS) entry which is preliminary data.</text>
</comment>
<dbReference type="GO" id="GO:0016787">
    <property type="term" value="F:hydrolase activity"/>
    <property type="evidence" value="ECO:0007669"/>
    <property type="project" value="UniProtKB-KW"/>
</dbReference>
<dbReference type="InterPro" id="IPR014013">
    <property type="entry name" value="Helic_SF1/SF2_ATP-bd_DinG/Rad3"/>
</dbReference>
<dbReference type="Pfam" id="PF06733">
    <property type="entry name" value="DEAD_2"/>
    <property type="match status" value="1"/>
</dbReference>
<keyword evidence="1" id="KW-0547">Nucleotide-binding</keyword>
<evidence type="ECO:0000256" key="1">
    <source>
        <dbReference type="ARBA" id="ARBA00022741"/>
    </source>
</evidence>
<protein>
    <recommendedName>
        <fullName evidence="4">Helicase ATP-binding domain-containing protein</fullName>
    </recommendedName>
</protein>
<dbReference type="Gene3D" id="3.40.50.300">
    <property type="entry name" value="P-loop containing nucleotide triphosphate hydrolases"/>
    <property type="match status" value="1"/>
</dbReference>
<dbReference type="SUPFAM" id="SSF52540">
    <property type="entry name" value="P-loop containing nucleoside triphosphate hydrolases"/>
    <property type="match status" value="1"/>
</dbReference>
<feature type="domain" description="Helicase ATP-binding" evidence="4">
    <location>
        <begin position="1"/>
        <end position="160"/>
    </location>
</feature>
<gene>
    <name evidence="5" type="ORF">LCGC14_2907370</name>
</gene>
<reference evidence="5" key="1">
    <citation type="journal article" date="2015" name="Nature">
        <title>Complex archaea that bridge the gap between prokaryotes and eukaryotes.</title>
        <authorList>
            <person name="Spang A."/>
            <person name="Saw J.H."/>
            <person name="Jorgensen S.L."/>
            <person name="Zaremba-Niedzwiedzka K."/>
            <person name="Martijn J."/>
            <person name="Lind A.E."/>
            <person name="van Eijk R."/>
            <person name="Schleper C."/>
            <person name="Guy L."/>
            <person name="Ettema T.J."/>
        </authorList>
    </citation>
    <scope>NUCLEOTIDE SEQUENCE</scope>
</reference>
<dbReference type="GO" id="GO:0003677">
    <property type="term" value="F:DNA binding"/>
    <property type="evidence" value="ECO:0007669"/>
    <property type="project" value="InterPro"/>
</dbReference>
<dbReference type="AlphaFoldDB" id="A0A0F8YEF6"/>
<dbReference type="PANTHER" id="PTHR11472:SF34">
    <property type="entry name" value="REGULATOR OF TELOMERE ELONGATION HELICASE 1"/>
    <property type="match status" value="1"/>
</dbReference>
<dbReference type="EMBL" id="LAZR01057429">
    <property type="protein sequence ID" value="KKK72090.1"/>
    <property type="molecule type" value="Genomic_DNA"/>
</dbReference>
<proteinExistence type="predicted"/>
<accession>A0A0F8YEF6</accession>
<sequence length="329" mass="37053">MIQVCLLVLVKGQFQELIDDIMLVAAWASDTKDGSLSDMPEVPSPGVWDAVKSEHGNCRGRKCPHFRDCFYWKARRKLDTANIIVANHALLFSDLVLKEVSPGILPEYNFVVIDEAHNVEHVAEDHFGINITNYTISYLLSHLYNTRTRRGLLAFITGADNVIALVEKCTEAAKVFFTQVQAWHEHAKDETSGKCHPNFVDDNITETLKELRVALGELSKKGEDEDDRFEFERYIDRCKGLEESIKEFLTQPQEGSIYWVEVSKGRRRRISLRSAPLNVGADVKRCLFDKFESVVLTSATLSSDGGDEQGGFGFFAGQIGLEDFEGLKL</sequence>
<dbReference type="InterPro" id="IPR010614">
    <property type="entry name" value="RAD3-like_helicase_DEAD"/>
</dbReference>
<organism evidence="5">
    <name type="scientific">marine sediment metagenome</name>
    <dbReference type="NCBI Taxonomy" id="412755"/>
    <lineage>
        <taxon>unclassified sequences</taxon>
        <taxon>metagenomes</taxon>
        <taxon>ecological metagenomes</taxon>
    </lineage>
</organism>
<evidence type="ECO:0000256" key="2">
    <source>
        <dbReference type="ARBA" id="ARBA00022801"/>
    </source>
</evidence>
<evidence type="ECO:0000259" key="4">
    <source>
        <dbReference type="PROSITE" id="PS51193"/>
    </source>
</evidence>
<dbReference type="InterPro" id="IPR045028">
    <property type="entry name" value="DinG/Rad3-like"/>
</dbReference>
<keyword evidence="3" id="KW-0067">ATP-binding</keyword>
<dbReference type="GO" id="GO:0005524">
    <property type="term" value="F:ATP binding"/>
    <property type="evidence" value="ECO:0007669"/>
    <property type="project" value="UniProtKB-KW"/>
</dbReference>
<evidence type="ECO:0000313" key="5">
    <source>
        <dbReference type="EMBL" id="KKK72090.1"/>
    </source>
</evidence>
<feature type="non-terminal residue" evidence="5">
    <location>
        <position position="329"/>
    </location>
</feature>
<dbReference type="PROSITE" id="PS51193">
    <property type="entry name" value="HELICASE_ATP_BIND_2"/>
    <property type="match status" value="1"/>
</dbReference>